<accession>A0ABD5VM33</accession>
<reference evidence="4 5" key="1">
    <citation type="journal article" date="2019" name="Int. J. Syst. Evol. Microbiol.">
        <title>The Global Catalogue of Microorganisms (GCM) 10K type strain sequencing project: providing services to taxonomists for standard genome sequencing and annotation.</title>
        <authorList>
            <consortium name="The Broad Institute Genomics Platform"/>
            <consortium name="The Broad Institute Genome Sequencing Center for Infectious Disease"/>
            <person name="Wu L."/>
            <person name="Ma J."/>
        </authorList>
    </citation>
    <scope>NUCLEOTIDE SEQUENCE [LARGE SCALE GENOMIC DNA]</scope>
    <source>
        <strain evidence="4 5">GX26</strain>
    </source>
</reference>
<organism evidence="4 5">
    <name type="scientific">Halorubellus litoreus</name>
    <dbReference type="NCBI Taxonomy" id="755308"/>
    <lineage>
        <taxon>Archaea</taxon>
        <taxon>Methanobacteriati</taxon>
        <taxon>Methanobacteriota</taxon>
        <taxon>Stenosarchaea group</taxon>
        <taxon>Halobacteria</taxon>
        <taxon>Halobacteriales</taxon>
        <taxon>Halorubellaceae</taxon>
        <taxon>Halorubellus</taxon>
    </lineage>
</organism>
<name>A0ABD5VM33_9EURY</name>
<dbReference type="Pfam" id="PF24038">
    <property type="entry name" value="DUF7347"/>
    <property type="match status" value="1"/>
</dbReference>
<dbReference type="AlphaFoldDB" id="A0ABD5VM33"/>
<evidence type="ECO:0000313" key="5">
    <source>
        <dbReference type="Proteomes" id="UP001596395"/>
    </source>
</evidence>
<dbReference type="EMBL" id="JBHSXN010000002">
    <property type="protein sequence ID" value="MFC6953911.1"/>
    <property type="molecule type" value="Genomic_DNA"/>
</dbReference>
<gene>
    <name evidence="4" type="ORF">ACFQGB_13650</name>
</gene>
<evidence type="ECO:0000256" key="1">
    <source>
        <dbReference type="SAM" id="MobiDB-lite"/>
    </source>
</evidence>
<feature type="domain" description="DUF7351" evidence="3">
    <location>
        <begin position="127"/>
        <end position="299"/>
    </location>
</feature>
<comment type="caution">
    <text evidence="4">The sequence shown here is derived from an EMBL/GenBank/DDBJ whole genome shotgun (WGS) entry which is preliminary data.</text>
</comment>
<sequence length="308" mass="34270">MDRADTDRHGDRADADSHGDRDPYADTDVTAVFERVSHPTRLDVLDALADAHAADPTDPWLAYTDLKTAVDVRDNGNFNYHLDALDDFVVKADAGYRLSRTGMELLTTAASGVLDTDWTWGPRDAPGTCPFCDDALEFHYTDGKLQLTCGIDEHAMALSAPPSLLQTTPDDELADNIAFLGYQWSQSIRQGVCTDCHAHVTGHVDHGGLQPDHHHYRADCKRCGYQHGVPLGLHLLTHPTVTHFHHNHDIDPRTTPWWTLHWTTPGTETTLQTDPIELEVAIELDDETLTLTIDHDGTITDTQRTRSE</sequence>
<dbReference type="RefSeq" id="WP_336350860.1">
    <property type="nucleotide sequence ID" value="NZ_JAZAQL010000002.1"/>
</dbReference>
<evidence type="ECO:0008006" key="6">
    <source>
        <dbReference type="Google" id="ProtNLM"/>
    </source>
</evidence>
<dbReference type="Pfam" id="PF24042">
    <property type="entry name" value="DUF7351"/>
    <property type="match status" value="1"/>
</dbReference>
<protein>
    <recommendedName>
        <fullName evidence="6">Helix-turn-helix domain-containing protein</fullName>
    </recommendedName>
</protein>
<dbReference type="InterPro" id="IPR055771">
    <property type="entry name" value="DUF7347"/>
</dbReference>
<dbReference type="InterPro" id="IPR055775">
    <property type="entry name" value="DUF7351"/>
</dbReference>
<feature type="domain" description="DUF7347" evidence="2">
    <location>
        <begin position="31"/>
        <end position="106"/>
    </location>
</feature>
<feature type="region of interest" description="Disordered" evidence="1">
    <location>
        <begin position="1"/>
        <end position="24"/>
    </location>
</feature>
<keyword evidence="5" id="KW-1185">Reference proteome</keyword>
<dbReference type="Proteomes" id="UP001596395">
    <property type="component" value="Unassembled WGS sequence"/>
</dbReference>
<evidence type="ECO:0000313" key="4">
    <source>
        <dbReference type="EMBL" id="MFC6953911.1"/>
    </source>
</evidence>
<evidence type="ECO:0000259" key="2">
    <source>
        <dbReference type="Pfam" id="PF24038"/>
    </source>
</evidence>
<proteinExistence type="predicted"/>
<evidence type="ECO:0000259" key="3">
    <source>
        <dbReference type="Pfam" id="PF24042"/>
    </source>
</evidence>